<keyword evidence="4 7" id="KW-0560">Oxidoreductase</keyword>
<dbReference type="InterPro" id="IPR036396">
    <property type="entry name" value="Cyt_P450_sf"/>
</dbReference>
<keyword evidence="8" id="KW-0812">Transmembrane</keyword>
<sequence length="499" mass="56848">MLCGNCIFSVLNNMWLLTFALIIFSVILVKYRNNSSKEFQLLPTTRDIAAVFRLLMGMDVVSIQERYYLPALRNDGIAKTYFRGKRGVMISKLEYYKQIHNDNESFPKLPILTGSYSLFHKFVGDNIGSTNGKEWKLRRAIVKSLFRKSWEPIMFSSVIHDLFTLIDSMDSKTDLFEIMSLVSLDSLGSLIYGFDFQAIRNPKGEYVSAYLAAIEAASDNLYMFVPILDFFPIGSRARGHKAVEHLRGLLSNLAIDKSKEIQNAKDTQNPDDLLTVLVEAWLDKQLTMDEIVNELITFNMAGHDTNSSLLCCTIYLLAKHSDVQTKVREEIRVAFQSHTSMMELPSIAELKSLEYLEAVIKETLRLYPPVPIVPTRITAYDTNIGHIPVPKGTLVSLNYFAMHRSDQYWDEPAKFNPSRWLAPNKPDPALLAWGPFGGGKRICIGQSFSMTEVTVVLCMLVRRYNLKLPEDSPHKNNILFRRNLILLPTDLHVNMELIV</sequence>
<evidence type="ECO:0000256" key="7">
    <source>
        <dbReference type="RuleBase" id="RU000461"/>
    </source>
</evidence>
<evidence type="ECO:0000256" key="3">
    <source>
        <dbReference type="ARBA" id="ARBA00022723"/>
    </source>
</evidence>
<proteinExistence type="inferred from homology"/>
<reference evidence="9 10" key="1">
    <citation type="submission" date="2023-04" db="EMBL/GenBank/DDBJ databases">
        <title>Genome of Basidiobolus ranarum AG-B5.</title>
        <authorList>
            <person name="Stajich J.E."/>
            <person name="Carter-House D."/>
            <person name="Gryganskyi A."/>
        </authorList>
    </citation>
    <scope>NUCLEOTIDE SEQUENCE [LARGE SCALE GENOMIC DNA]</scope>
    <source>
        <strain evidence="9 10">AG-B5</strain>
    </source>
</reference>
<evidence type="ECO:0000313" key="10">
    <source>
        <dbReference type="Proteomes" id="UP001479436"/>
    </source>
</evidence>
<protein>
    <recommendedName>
        <fullName evidence="11">Cytochrome P450</fullName>
    </recommendedName>
</protein>
<dbReference type="InterPro" id="IPR001128">
    <property type="entry name" value="Cyt_P450"/>
</dbReference>
<keyword evidence="8" id="KW-1133">Transmembrane helix</keyword>
<dbReference type="InterPro" id="IPR050196">
    <property type="entry name" value="Cytochrome_P450_Monoox"/>
</dbReference>
<comment type="similarity">
    <text evidence="1 7">Belongs to the cytochrome P450 family.</text>
</comment>
<dbReference type="PANTHER" id="PTHR24291:SF50">
    <property type="entry name" value="BIFUNCTIONAL ALBAFLAVENONE MONOOXYGENASE_TERPENE SYNTHASE"/>
    <property type="match status" value="1"/>
</dbReference>
<accession>A0ABR2VXP6</accession>
<evidence type="ECO:0000313" key="9">
    <source>
        <dbReference type="EMBL" id="KAK9709438.1"/>
    </source>
</evidence>
<dbReference type="InterPro" id="IPR002401">
    <property type="entry name" value="Cyt_P450_E_grp-I"/>
</dbReference>
<dbReference type="InterPro" id="IPR017972">
    <property type="entry name" value="Cyt_P450_CS"/>
</dbReference>
<evidence type="ECO:0000256" key="1">
    <source>
        <dbReference type="ARBA" id="ARBA00010617"/>
    </source>
</evidence>
<dbReference type="Pfam" id="PF00067">
    <property type="entry name" value="p450"/>
    <property type="match status" value="1"/>
</dbReference>
<keyword evidence="5 7" id="KW-0408">Iron</keyword>
<organism evidence="9 10">
    <name type="scientific">Basidiobolus ranarum</name>
    <dbReference type="NCBI Taxonomy" id="34480"/>
    <lineage>
        <taxon>Eukaryota</taxon>
        <taxon>Fungi</taxon>
        <taxon>Fungi incertae sedis</taxon>
        <taxon>Zoopagomycota</taxon>
        <taxon>Entomophthoromycotina</taxon>
        <taxon>Basidiobolomycetes</taxon>
        <taxon>Basidiobolales</taxon>
        <taxon>Basidiobolaceae</taxon>
        <taxon>Basidiobolus</taxon>
    </lineage>
</organism>
<name>A0ABR2VXP6_9FUNG</name>
<evidence type="ECO:0000256" key="6">
    <source>
        <dbReference type="ARBA" id="ARBA00023033"/>
    </source>
</evidence>
<keyword evidence="3 7" id="KW-0479">Metal-binding</keyword>
<evidence type="ECO:0008006" key="11">
    <source>
        <dbReference type="Google" id="ProtNLM"/>
    </source>
</evidence>
<dbReference type="PRINTS" id="PR00463">
    <property type="entry name" value="EP450I"/>
</dbReference>
<dbReference type="PANTHER" id="PTHR24291">
    <property type="entry name" value="CYTOCHROME P450 FAMILY 4"/>
    <property type="match status" value="1"/>
</dbReference>
<dbReference type="PRINTS" id="PR00385">
    <property type="entry name" value="P450"/>
</dbReference>
<keyword evidence="6 7" id="KW-0503">Monooxygenase</keyword>
<gene>
    <name evidence="9" type="ORF">K7432_009034</name>
</gene>
<dbReference type="SUPFAM" id="SSF48264">
    <property type="entry name" value="Cytochrome P450"/>
    <property type="match status" value="1"/>
</dbReference>
<evidence type="ECO:0000256" key="4">
    <source>
        <dbReference type="ARBA" id="ARBA00023002"/>
    </source>
</evidence>
<dbReference type="Proteomes" id="UP001479436">
    <property type="component" value="Unassembled WGS sequence"/>
</dbReference>
<dbReference type="Gene3D" id="1.10.630.10">
    <property type="entry name" value="Cytochrome P450"/>
    <property type="match status" value="1"/>
</dbReference>
<comment type="caution">
    <text evidence="9">The sequence shown here is derived from an EMBL/GenBank/DDBJ whole genome shotgun (WGS) entry which is preliminary data.</text>
</comment>
<evidence type="ECO:0000256" key="8">
    <source>
        <dbReference type="SAM" id="Phobius"/>
    </source>
</evidence>
<evidence type="ECO:0000256" key="5">
    <source>
        <dbReference type="ARBA" id="ARBA00023004"/>
    </source>
</evidence>
<dbReference type="EMBL" id="JASJQH010007409">
    <property type="protein sequence ID" value="KAK9709438.1"/>
    <property type="molecule type" value="Genomic_DNA"/>
</dbReference>
<evidence type="ECO:0000256" key="2">
    <source>
        <dbReference type="ARBA" id="ARBA00022617"/>
    </source>
</evidence>
<feature type="transmembrane region" description="Helical" evidence="8">
    <location>
        <begin position="14"/>
        <end position="31"/>
    </location>
</feature>
<keyword evidence="10" id="KW-1185">Reference proteome</keyword>
<dbReference type="PROSITE" id="PS00086">
    <property type="entry name" value="CYTOCHROME_P450"/>
    <property type="match status" value="1"/>
</dbReference>
<keyword evidence="2 7" id="KW-0349">Heme</keyword>
<keyword evidence="8" id="KW-0472">Membrane</keyword>